<keyword evidence="1" id="KW-1133">Transmembrane helix</keyword>
<evidence type="ECO:0000256" key="1">
    <source>
        <dbReference type="SAM" id="Phobius"/>
    </source>
</evidence>
<reference evidence="2" key="1">
    <citation type="submission" date="2020-05" db="EMBL/GenBank/DDBJ databases">
        <authorList>
            <person name="Chiriac C."/>
            <person name="Salcher M."/>
            <person name="Ghai R."/>
            <person name="Kavagutti S V."/>
        </authorList>
    </citation>
    <scope>NUCLEOTIDE SEQUENCE</scope>
</reference>
<dbReference type="EMBL" id="LR798252">
    <property type="protein sequence ID" value="CAB5218068.1"/>
    <property type="molecule type" value="Genomic_DNA"/>
</dbReference>
<name>A0A6J7WMP2_9CAUD</name>
<feature type="transmembrane region" description="Helical" evidence="1">
    <location>
        <begin position="48"/>
        <end position="67"/>
    </location>
</feature>
<sequence>MLSTFNRNGRRIRLSDRTICNSILIAAGFGFTIGFLLVMFALDALARWGAANPLIAFPVIATVFVAFRFGGKR</sequence>
<gene>
    <name evidence="2" type="ORF">UFOVP209_48</name>
</gene>
<proteinExistence type="predicted"/>
<organism evidence="2">
    <name type="scientific">uncultured Caudovirales phage</name>
    <dbReference type="NCBI Taxonomy" id="2100421"/>
    <lineage>
        <taxon>Viruses</taxon>
        <taxon>Duplodnaviria</taxon>
        <taxon>Heunggongvirae</taxon>
        <taxon>Uroviricota</taxon>
        <taxon>Caudoviricetes</taxon>
        <taxon>Peduoviridae</taxon>
        <taxon>Maltschvirus</taxon>
        <taxon>Maltschvirus maltsch</taxon>
    </lineage>
</organism>
<accession>A0A6J7WMP2</accession>
<evidence type="ECO:0000313" key="2">
    <source>
        <dbReference type="EMBL" id="CAB5218068.1"/>
    </source>
</evidence>
<keyword evidence="1" id="KW-0472">Membrane</keyword>
<feature type="transmembrane region" description="Helical" evidence="1">
    <location>
        <begin position="21"/>
        <end position="42"/>
    </location>
</feature>
<protein>
    <submittedName>
        <fullName evidence="2">Uncharacterized protein</fullName>
    </submittedName>
</protein>
<keyword evidence="1" id="KW-0812">Transmembrane</keyword>